<dbReference type="AlphaFoldDB" id="A0A9P6AQE0"/>
<reference evidence="1" key="1">
    <citation type="journal article" date="2020" name="Nat. Commun.">
        <title>Large-scale genome sequencing of mycorrhizal fungi provides insights into the early evolution of symbiotic traits.</title>
        <authorList>
            <person name="Miyauchi S."/>
            <person name="Kiss E."/>
            <person name="Kuo A."/>
            <person name="Drula E."/>
            <person name="Kohler A."/>
            <person name="Sanchez-Garcia M."/>
            <person name="Morin E."/>
            <person name="Andreopoulos B."/>
            <person name="Barry K.W."/>
            <person name="Bonito G."/>
            <person name="Buee M."/>
            <person name="Carver A."/>
            <person name="Chen C."/>
            <person name="Cichocki N."/>
            <person name="Clum A."/>
            <person name="Culley D."/>
            <person name="Crous P.W."/>
            <person name="Fauchery L."/>
            <person name="Girlanda M."/>
            <person name="Hayes R.D."/>
            <person name="Keri Z."/>
            <person name="LaButti K."/>
            <person name="Lipzen A."/>
            <person name="Lombard V."/>
            <person name="Magnuson J."/>
            <person name="Maillard F."/>
            <person name="Murat C."/>
            <person name="Nolan M."/>
            <person name="Ohm R.A."/>
            <person name="Pangilinan J."/>
            <person name="Pereira M.F."/>
            <person name="Perotto S."/>
            <person name="Peter M."/>
            <person name="Pfister S."/>
            <person name="Riley R."/>
            <person name="Sitrit Y."/>
            <person name="Stielow J.B."/>
            <person name="Szollosi G."/>
            <person name="Zifcakova L."/>
            <person name="Stursova M."/>
            <person name="Spatafora J.W."/>
            <person name="Tedersoo L."/>
            <person name="Vaario L.M."/>
            <person name="Yamada A."/>
            <person name="Yan M."/>
            <person name="Wang P."/>
            <person name="Xu J."/>
            <person name="Bruns T."/>
            <person name="Baldrian P."/>
            <person name="Vilgalys R."/>
            <person name="Dunand C."/>
            <person name="Henrissat B."/>
            <person name="Grigoriev I.V."/>
            <person name="Hibbett D."/>
            <person name="Nagy L.G."/>
            <person name="Martin F.M."/>
        </authorList>
    </citation>
    <scope>NUCLEOTIDE SEQUENCE</scope>
    <source>
        <strain evidence="1">UP504</strain>
    </source>
</reference>
<gene>
    <name evidence="1" type="ORF">BS47DRAFT_1301070</name>
</gene>
<dbReference type="PANTHER" id="PTHR34144:SF7">
    <property type="entry name" value="EXPORT PROTEIN (CAP59), PUTATIVE (AFU_ORTHOLOGUE AFUA_7G05020)-RELATED"/>
    <property type="match status" value="1"/>
</dbReference>
<dbReference type="Proteomes" id="UP000886523">
    <property type="component" value="Unassembled WGS sequence"/>
</dbReference>
<dbReference type="OrthoDB" id="262547at2759"/>
<comment type="caution">
    <text evidence="1">The sequence shown here is derived from an EMBL/GenBank/DDBJ whole genome shotgun (WGS) entry which is preliminary data.</text>
</comment>
<accession>A0A9P6AQE0</accession>
<organism evidence="1 2">
    <name type="scientific">Hydnum rufescens UP504</name>
    <dbReference type="NCBI Taxonomy" id="1448309"/>
    <lineage>
        <taxon>Eukaryota</taxon>
        <taxon>Fungi</taxon>
        <taxon>Dikarya</taxon>
        <taxon>Basidiomycota</taxon>
        <taxon>Agaricomycotina</taxon>
        <taxon>Agaricomycetes</taxon>
        <taxon>Cantharellales</taxon>
        <taxon>Hydnaceae</taxon>
        <taxon>Hydnum</taxon>
    </lineage>
</organism>
<sequence length="235" mass="26149">MTFYSPVANISIPSNVSSGLGKAVVSIQKEAYALANGRRPTCRQTSWHRKRYASLHSTTASRTTNIFLGINFHNNEDVLPTFFQELPQLLRHVGPHQVFVSVYENGSDDKTPELLKLFGDLLIALGTPHKIVTRGQQEKSDKGGGNRINVLAAARNAALEPLYSGDAAKSVHGGLFHEMLFMNDIHFCAVDILEVLYQKRSQRANQACAMDWGSKIVYDRWIIRTMAGRSILSSF</sequence>
<name>A0A9P6AQE0_9AGAM</name>
<evidence type="ECO:0000313" key="1">
    <source>
        <dbReference type="EMBL" id="KAF9509762.1"/>
    </source>
</evidence>
<dbReference type="EMBL" id="MU129029">
    <property type="protein sequence ID" value="KAF9509762.1"/>
    <property type="molecule type" value="Genomic_DNA"/>
</dbReference>
<dbReference type="PANTHER" id="PTHR34144">
    <property type="entry name" value="CHROMOSOME 8, WHOLE GENOME SHOTGUN SEQUENCE"/>
    <property type="match status" value="1"/>
</dbReference>
<proteinExistence type="predicted"/>
<protein>
    <submittedName>
        <fullName evidence="1">Glycosyltransferase family 69 protein</fullName>
    </submittedName>
</protein>
<dbReference type="Pfam" id="PF11735">
    <property type="entry name" value="CAP59_mtransfer"/>
    <property type="match status" value="1"/>
</dbReference>
<evidence type="ECO:0000313" key="2">
    <source>
        <dbReference type="Proteomes" id="UP000886523"/>
    </source>
</evidence>
<dbReference type="InterPro" id="IPR021047">
    <property type="entry name" value="Mannosyltransferase_CMT1"/>
</dbReference>
<keyword evidence="2" id="KW-1185">Reference proteome</keyword>